<dbReference type="AlphaFoldDB" id="A0A6A4HJ02"/>
<dbReference type="Proteomes" id="UP000799118">
    <property type="component" value="Unassembled WGS sequence"/>
</dbReference>
<name>A0A6A4HJ02_9AGAR</name>
<sequence length="166" mass="18779">MTTTTIEFKAENELAEVEAILTGAQEEFADTSWDKVTNQWTLGWEEAREKNNWENCTGLPTQILRDVCMDLTSTLANHDDCDGCNTSLDHLDNATWASVQMFCCSETAQDSYNIGPTFTRNQVIARAADVERTGMEKSNHIRCLYNLMDRLSTKITLLMDIRSVLV</sequence>
<gene>
    <name evidence="1" type="ORF">BT96DRAFT_995257</name>
</gene>
<reference evidence="1" key="1">
    <citation type="journal article" date="2019" name="Environ. Microbiol.">
        <title>Fungal ecological strategies reflected in gene transcription - a case study of two litter decomposers.</title>
        <authorList>
            <person name="Barbi F."/>
            <person name="Kohler A."/>
            <person name="Barry K."/>
            <person name="Baskaran P."/>
            <person name="Daum C."/>
            <person name="Fauchery L."/>
            <person name="Ihrmark K."/>
            <person name="Kuo A."/>
            <person name="LaButti K."/>
            <person name="Lipzen A."/>
            <person name="Morin E."/>
            <person name="Grigoriev I.V."/>
            <person name="Henrissat B."/>
            <person name="Lindahl B."/>
            <person name="Martin F."/>
        </authorList>
    </citation>
    <scope>NUCLEOTIDE SEQUENCE</scope>
    <source>
        <strain evidence="1">JB14</strain>
    </source>
</reference>
<evidence type="ECO:0000313" key="2">
    <source>
        <dbReference type="Proteomes" id="UP000799118"/>
    </source>
</evidence>
<organism evidence="1 2">
    <name type="scientific">Gymnopus androsaceus JB14</name>
    <dbReference type="NCBI Taxonomy" id="1447944"/>
    <lineage>
        <taxon>Eukaryota</taxon>
        <taxon>Fungi</taxon>
        <taxon>Dikarya</taxon>
        <taxon>Basidiomycota</taxon>
        <taxon>Agaricomycotina</taxon>
        <taxon>Agaricomycetes</taxon>
        <taxon>Agaricomycetidae</taxon>
        <taxon>Agaricales</taxon>
        <taxon>Marasmiineae</taxon>
        <taxon>Omphalotaceae</taxon>
        <taxon>Gymnopus</taxon>
    </lineage>
</organism>
<keyword evidence="2" id="KW-1185">Reference proteome</keyword>
<accession>A0A6A4HJ02</accession>
<proteinExistence type="predicted"/>
<protein>
    <submittedName>
        <fullName evidence="1">Uncharacterized protein</fullName>
    </submittedName>
</protein>
<evidence type="ECO:0000313" key="1">
    <source>
        <dbReference type="EMBL" id="KAE9398076.1"/>
    </source>
</evidence>
<dbReference type="EMBL" id="ML769488">
    <property type="protein sequence ID" value="KAE9398076.1"/>
    <property type="molecule type" value="Genomic_DNA"/>
</dbReference>